<comment type="caution">
    <text evidence="2">The sequence shown here is derived from an EMBL/GenBank/DDBJ whole genome shotgun (WGS) entry which is preliminary data.</text>
</comment>
<feature type="domain" description="HicB-like antitoxin of toxin-antitoxin system" evidence="1">
    <location>
        <begin position="4"/>
        <end position="47"/>
    </location>
</feature>
<reference evidence="2 3" key="1">
    <citation type="submission" date="2022-11" db="EMBL/GenBank/DDBJ databases">
        <title>Acinetobacter entericus sp. nov., isolated from the gut of the plastic-eating larvae of the Coleoptera insect Zophobas atratus.</title>
        <authorList>
            <person name="Dong X."/>
            <person name="Yang Y."/>
        </authorList>
    </citation>
    <scope>NUCLEOTIDE SEQUENCE [LARGE SCALE GENOMIC DNA]</scope>
    <source>
        <strain evidence="2 3">BIT-DXN8</strain>
    </source>
</reference>
<dbReference type="EMBL" id="JAPEQW010000033">
    <property type="protein sequence ID" value="MCW8040848.1"/>
    <property type="molecule type" value="Genomic_DNA"/>
</dbReference>
<gene>
    <name evidence="2" type="ORF">OKC24_17085</name>
</gene>
<dbReference type="InterPro" id="IPR031807">
    <property type="entry name" value="HicB-like"/>
</dbReference>
<keyword evidence="3" id="KW-1185">Reference proteome</keyword>
<dbReference type="RefSeq" id="WP_228257580.1">
    <property type="nucleotide sequence ID" value="NZ_JAPEQW010000033.1"/>
</dbReference>
<accession>A0ABT3NMQ9</accession>
<dbReference type="Proteomes" id="UP001209682">
    <property type="component" value="Unassembled WGS sequence"/>
</dbReference>
<organism evidence="2 3">
    <name type="scientific">Acinetobacter entericus</name>
    <dbReference type="NCBI Taxonomy" id="2989714"/>
    <lineage>
        <taxon>Bacteria</taxon>
        <taxon>Pseudomonadati</taxon>
        <taxon>Pseudomonadota</taxon>
        <taxon>Gammaproteobacteria</taxon>
        <taxon>Moraxellales</taxon>
        <taxon>Moraxellaceae</taxon>
        <taxon>Acinetobacter</taxon>
    </lineage>
</organism>
<evidence type="ECO:0000313" key="2">
    <source>
        <dbReference type="EMBL" id="MCW8040848.1"/>
    </source>
</evidence>
<evidence type="ECO:0000313" key="3">
    <source>
        <dbReference type="Proteomes" id="UP001209682"/>
    </source>
</evidence>
<dbReference type="Pfam" id="PF15919">
    <property type="entry name" value="HicB_lk_antitox"/>
    <property type="match status" value="1"/>
</dbReference>
<protein>
    <submittedName>
        <fullName evidence="2">Type II toxin-antitoxin system HicB family antitoxin</fullName>
    </submittedName>
</protein>
<proteinExistence type="predicted"/>
<name>A0ABT3NMQ9_9GAMM</name>
<evidence type="ECO:0000259" key="1">
    <source>
        <dbReference type="Pfam" id="PF15919"/>
    </source>
</evidence>
<sequence>MGDERFEGGYGLLVDIDASKVNSKSVRINISMPEALVKHIDTVAKKTAFKLFSILSKNCRDGSTLILKDYVYSPAKVGLFYVSLNFKMVFLSHHFNFYTPIISDH</sequence>